<feature type="signal peptide" evidence="2">
    <location>
        <begin position="1"/>
        <end position="22"/>
    </location>
</feature>
<evidence type="ECO:0000313" key="3">
    <source>
        <dbReference type="EnsemblMetazoa" id="SCAU008043-PA"/>
    </source>
</evidence>
<evidence type="ECO:0000313" key="4">
    <source>
        <dbReference type="Proteomes" id="UP000095300"/>
    </source>
</evidence>
<keyword evidence="2" id="KW-0732">Signal</keyword>
<feature type="compositionally biased region" description="Basic and acidic residues" evidence="1">
    <location>
        <begin position="97"/>
        <end position="106"/>
    </location>
</feature>
<sequence>MKFKHTLITIVVLMALVATCRAATFKPFVRSRYSLRWRKTTEFPKTMDSTTTAPQPPMGPTVDPVKAMDKAENLQSKTTDQATTKTSTHVPDYDYYGNHEMEDNDRTLNITN</sequence>
<protein>
    <submittedName>
        <fullName evidence="3">Uncharacterized protein</fullName>
    </submittedName>
</protein>
<evidence type="ECO:0000256" key="2">
    <source>
        <dbReference type="SAM" id="SignalP"/>
    </source>
</evidence>
<proteinExistence type="predicted"/>
<keyword evidence="4" id="KW-1185">Reference proteome</keyword>
<reference evidence="3" key="1">
    <citation type="submission" date="2020-05" db="UniProtKB">
        <authorList>
            <consortium name="EnsemblMetazoa"/>
        </authorList>
    </citation>
    <scope>IDENTIFICATION</scope>
    <source>
        <strain evidence="3">USDA</strain>
    </source>
</reference>
<feature type="compositionally biased region" description="Low complexity" evidence="1">
    <location>
        <begin position="75"/>
        <end position="88"/>
    </location>
</feature>
<feature type="chain" id="PRO_5009326751" evidence="2">
    <location>
        <begin position="23"/>
        <end position="112"/>
    </location>
</feature>
<accession>A0A1I8PH51</accession>
<organism evidence="3 4">
    <name type="scientific">Stomoxys calcitrans</name>
    <name type="common">Stable fly</name>
    <name type="synonym">Conops calcitrans</name>
    <dbReference type="NCBI Taxonomy" id="35570"/>
    <lineage>
        <taxon>Eukaryota</taxon>
        <taxon>Metazoa</taxon>
        <taxon>Ecdysozoa</taxon>
        <taxon>Arthropoda</taxon>
        <taxon>Hexapoda</taxon>
        <taxon>Insecta</taxon>
        <taxon>Pterygota</taxon>
        <taxon>Neoptera</taxon>
        <taxon>Endopterygota</taxon>
        <taxon>Diptera</taxon>
        <taxon>Brachycera</taxon>
        <taxon>Muscomorpha</taxon>
        <taxon>Muscoidea</taxon>
        <taxon>Muscidae</taxon>
        <taxon>Stomoxys</taxon>
    </lineage>
</organism>
<dbReference type="KEGG" id="scac:106080631"/>
<dbReference type="AlphaFoldDB" id="A0A1I8PH51"/>
<dbReference type="VEuPathDB" id="VectorBase:SCAU008043"/>
<dbReference type="Proteomes" id="UP000095300">
    <property type="component" value="Unassembled WGS sequence"/>
</dbReference>
<feature type="region of interest" description="Disordered" evidence="1">
    <location>
        <begin position="44"/>
        <end position="112"/>
    </location>
</feature>
<gene>
    <name evidence="3" type="primary">106080631</name>
</gene>
<dbReference type="OrthoDB" id="8050496at2759"/>
<name>A0A1I8PH51_STOCA</name>
<dbReference type="EnsemblMetazoa" id="SCAU008043-RA">
    <property type="protein sequence ID" value="SCAU008043-PA"/>
    <property type="gene ID" value="SCAU008043"/>
</dbReference>
<evidence type="ECO:0000256" key="1">
    <source>
        <dbReference type="SAM" id="MobiDB-lite"/>
    </source>
</evidence>